<name>A0A239PVE8_9PROT</name>
<keyword evidence="2" id="KW-0285">Flavoprotein</keyword>
<dbReference type="Proteomes" id="UP000198346">
    <property type="component" value="Unassembled WGS sequence"/>
</dbReference>
<proteinExistence type="predicted"/>
<keyword evidence="5" id="KW-1185">Reference proteome</keyword>
<keyword evidence="3" id="KW-0812">Transmembrane</keyword>
<evidence type="ECO:0000313" key="5">
    <source>
        <dbReference type="Proteomes" id="UP000198346"/>
    </source>
</evidence>
<feature type="binding site" evidence="2">
    <location>
        <position position="95"/>
    </location>
    <ligand>
        <name>7-chloro-L-tryptophan</name>
        <dbReference type="ChEBI" id="CHEBI:58713"/>
    </ligand>
</feature>
<evidence type="ECO:0000313" key="4">
    <source>
        <dbReference type="EMBL" id="SNT74271.1"/>
    </source>
</evidence>
<dbReference type="GO" id="GO:0004497">
    <property type="term" value="F:monooxygenase activity"/>
    <property type="evidence" value="ECO:0007669"/>
    <property type="project" value="InterPro"/>
</dbReference>
<keyword evidence="3" id="KW-1133">Transmembrane helix</keyword>
<dbReference type="PANTHER" id="PTHR43747">
    <property type="entry name" value="FAD-BINDING PROTEIN"/>
    <property type="match status" value="1"/>
</dbReference>
<protein>
    <submittedName>
        <fullName evidence="4">Tryptophan halogenase</fullName>
    </submittedName>
</protein>
<feature type="active site" evidence="1">
    <location>
        <position position="95"/>
    </location>
</feature>
<dbReference type="Gene3D" id="3.50.50.60">
    <property type="entry name" value="FAD/NAD(P)-binding domain"/>
    <property type="match status" value="1"/>
</dbReference>
<dbReference type="AlphaFoldDB" id="A0A239PVE8"/>
<keyword evidence="2" id="KW-0547">Nucleotide-binding</keyword>
<evidence type="ECO:0000256" key="1">
    <source>
        <dbReference type="PIRSR" id="PIRSR011396-1"/>
    </source>
</evidence>
<feature type="binding site" evidence="2">
    <location>
        <begin position="30"/>
        <end position="33"/>
    </location>
    <ligand>
        <name>FAD</name>
        <dbReference type="ChEBI" id="CHEBI:57692"/>
    </ligand>
</feature>
<accession>A0A239PVE8</accession>
<reference evidence="4 5" key="1">
    <citation type="submission" date="2017-07" db="EMBL/GenBank/DDBJ databases">
        <authorList>
            <person name="Sun Z.S."/>
            <person name="Albrecht U."/>
            <person name="Echele G."/>
            <person name="Lee C.C."/>
        </authorList>
    </citation>
    <scope>NUCLEOTIDE SEQUENCE [LARGE SCALE GENOMIC DNA]</scope>
    <source>
        <strain evidence="4 5">CGMCC 1.12710</strain>
    </source>
</reference>
<dbReference type="InterPro" id="IPR006905">
    <property type="entry name" value="Flavin_halogenase"/>
</dbReference>
<dbReference type="EMBL" id="FZQA01000004">
    <property type="protein sequence ID" value="SNT74271.1"/>
    <property type="molecule type" value="Genomic_DNA"/>
</dbReference>
<organism evidence="4 5">
    <name type="scientific">Amphiplicatus metriothermophilus</name>
    <dbReference type="NCBI Taxonomy" id="1519374"/>
    <lineage>
        <taxon>Bacteria</taxon>
        <taxon>Pseudomonadati</taxon>
        <taxon>Pseudomonadota</taxon>
        <taxon>Alphaproteobacteria</taxon>
        <taxon>Parvularculales</taxon>
        <taxon>Parvularculaceae</taxon>
        <taxon>Amphiplicatus</taxon>
    </lineage>
</organism>
<feature type="binding site" evidence="2">
    <location>
        <position position="361"/>
    </location>
    <ligand>
        <name>L-tryptophan</name>
        <dbReference type="ChEBI" id="CHEBI:57912"/>
    </ligand>
</feature>
<sequence length="520" mass="58429">MIGPAPEDRKKGRTMSPDDRLIRRIVIAGGGAAGWMTAAALANALQGSARITLVESEDIGIVGVGEATIPPIKVFNQSLKIDEADFIAATRGSFKLGIEFVNWTRLGHRYFHPFGQYGADFDVVPLHQYWLKLRAQGDETPLQEYSLAWAAAKRARFERPIPDRRRIQSTFDYAYHFDAALYARYLRGYAEARGVERLEGRIARVALRGEDGFVESLILEDGRTAEGELFIDCTGFRGLLIEDALKTGYEDWTHWLPCDRAVAVPCRHEDPDRLDPYTRATAREAGWQWRIPLQHRVGNGYVYSSAHIGDDEAAAVLSSNLEGEPLGEPRLLRFTTGRRKKFWNRNCVAIGLAAGFMEPLESTSIHLIQSGITRLLALFPDRAFHPIAAAEYDRATALEYERIRDFLILHYHATSRRDAPLWRYCASMSIPETLQYKLDHFRSYGRPVSPGFELFQNPSWLAVLIGQEATPARYDPLVDMRAKVDAAGIMAGLRRVIDEAAEAMPTHKAFIARLVPAQAQ</sequence>
<gene>
    <name evidence="4" type="ORF">SAMN06297382_2182</name>
</gene>
<dbReference type="PIRSF" id="PIRSF011396">
    <property type="entry name" value="Trp_halogenase"/>
    <property type="match status" value="1"/>
</dbReference>
<dbReference type="InterPro" id="IPR050816">
    <property type="entry name" value="Flavin-dep_Halogenase_NPB"/>
</dbReference>
<dbReference type="GO" id="GO:0000166">
    <property type="term" value="F:nucleotide binding"/>
    <property type="evidence" value="ECO:0007669"/>
    <property type="project" value="UniProtKB-KW"/>
</dbReference>
<evidence type="ECO:0000256" key="3">
    <source>
        <dbReference type="SAM" id="Phobius"/>
    </source>
</evidence>
<keyword evidence="2" id="KW-0274">FAD</keyword>
<evidence type="ECO:0000256" key="2">
    <source>
        <dbReference type="PIRSR" id="PIRSR011396-2"/>
    </source>
</evidence>
<dbReference type="InterPro" id="IPR036188">
    <property type="entry name" value="FAD/NAD-bd_sf"/>
</dbReference>
<keyword evidence="3" id="KW-0472">Membrane</keyword>
<dbReference type="SUPFAM" id="SSF51905">
    <property type="entry name" value="FAD/NAD(P)-binding domain"/>
    <property type="match status" value="1"/>
</dbReference>
<feature type="binding site" evidence="2">
    <location>
        <position position="365"/>
    </location>
    <ligand>
        <name>FAD</name>
        <dbReference type="ChEBI" id="CHEBI:57692"/>
    </ligand>
</feature>
<dbReference type="Pfam" id="PF04820">
    <property type="entry name" value="Trp_halogenase"/>
    <property type="match status" value="1"/>
</dbReference>
<dbReference type="InterPro" id="IPR033856">
    <property type="entry name" value="Trp_halogen"/>
</dbReference>
<feature type="binding site" evidence="2">
    <location>
        <position position="352"/>
    </location>
    <ligand>
        <name>FAD</name>
        <dbReference type="ChEBI" id="CHEBI:57692"/>
    </ligand>
</feature>
<feature type="transmembrane region" description="Helical" evidence="3">
    <location>
        <begin position="21"/>
        <end position="42"/>
    </location>
</feature>
<dbReference type="PANTHER" id="PTHR43747:SF4">
    <property type="entry name" value="FLAVIN-DEPENDENT TRYPTOPHAN HALOGENASE"/>
    <property type="match status" value="1"/>
</dbReference>